<dbReference type="InterPro" id="IPR019775">
    <property type="entry name" value="WD40_repeat_CS"/>
</dbReference>
<evidence type="ECO:0000259" key="6">
    <source>
        <dbReference type="Pfam" id="PF25171"/>
    </source>
</evidence>
<dbReference type="InterPro" id="IPR001680">
    <property type="entry name" value="WD40_rpt"/>
</dbReference>
<dbReference type="PANTHER" id="PTHR22840:SF12">
    <property type="entry name" value="WD REPEAT-CONTAINING PROTEIN 36"/>
    <property type="match status" value="1"/>
</dbReference>
<dbReference type="InterPro" id="IPR007319">
    <property type="entry name" value="WDR36/Utp21_C"/>
</dbReference>
<dbReference type="PROSITE" id="PS50294">
    <property type="entry name" value="WD_REPEATS_REGION"/>
    <property type="match status" value="1"/>
</dbReference>
<name>A0A1B2J9P4_PICPA</name>
<evidence type="ECO:0000313" key="7">
    <source>
        <dbReference type="EMBL" id="ANZ74585.1"/>
    </source>
</evidence>
<feature type="repeat" description="WD" evidence="3">
    <location>
        <begin position="587"/>
        <end position="628"/>
    </location>
</feature>
<reference evidence="7 8" key="1">
    <citation type="submission" date="2016-02" db="EMBL/GenBank/DDBJ databases">
        <title>Comparative genomic and transcriptomic foundation for Pichia pastoris.</title>
        <authorList>
            <person name="Love K.R."/>
            <person name="Shah K.A."/>
            <person name="Whittaker C.A."/>
            <person name="Wu J."/>
            <person name="Bartlett M.C."/>
            <person name="Ma D."/>
            <person name="Leeson R.L."/>
            <person name="Priest M."/>
            <person name="Young S.K."/>
            <person name="Love J.C."/>
        </authorList>
    </citation>
    <scope>NUCLEOTIDE SEQUENCE [LARGE SCALE GENOMIC DNA]</scope>
    <source>
        <strain evidence="7 8">ATCC 28485</strain>
    </source>
</reference>
<protein>
    <submittedName>
        <fullName evidence="7">BA75_01555T0</fullName>
    </submittedName>
</protein>
<evidence type="ECO:0000256" key="1">
    <source>
        <dbReference type="ARBA" id="ARBA00022574"/>
    </source>
</evidence>
<dbReference type="SUPFAM" id="SSF50978">
    <property type="entry name" value="WD40 repeat-like"/>
    <property type="match status" value="1"/>
</dbReference>
<dbReference type="Pfam" id="PF25168">
    <property type="entry name" value="Beta-prop_WDR36-Utp21_2nd"/>
    <property type="match status" value="1"/>
</dbReference>
<evidence type="ECO:0000256" key="2">
    <source>
        <dbReference type="ARBA" id="ARBA00022737"/>
    </source>
</evidence>
<dbReference type="Pfam" id="PF25171">
    <property type="entry name" value="Beta-prop_WDR36-Utp21_1st"/>
    <property type="match status" value="1"/>
</dbReference>
<sequence length="936" mass="103987">MPVPVNSSLKKRKSEKKAETVRPSKIFSPFRVLGKVSNEIPFAIGTLGHTFYIVTSVDRAFQIYDANTLHILFVSNTQTPSKINALAAHFHYVYAAWDNKIGIYRRGILEHVLSCETENSIQQILVFGDFVICTTFTSNEIFVFKKKDSKDSYATEFYTRLSVNSLQGKIVGIVHPATYLNKIVVATTNSLLVFNIKTGKLLFTSSDFNEFNITSIETVPVLDLIAFGTSDGQVVLYNIKKGKRFRKIRTGITSKVTSVSFRTDGAPHFVASFVNGDLFFYDLEHKARVHILQTVHKEDHGGVSKAAFLNGQPIFVTNGGDNMLKEYAFDPNLSTTNSSIVPAPHYLRSRGGHSAPPTTVQFADPNSHFMLSASKDRSLWMFSLRKDAQAQEMSQRPPKKSANNKRVGVIPSMKDKLPEIVCLAQSNSKEGDWENAITGHAGETVARTWDTYNRRLGRWDLPTTDGGQVKSVAISACGNFGFVGSSSGGIGVYNMQSGIQRKLYRLHKKAVTGVAVDSMNRKMVSCGLDGIVGFYDFNESKYLGKLQLDAPITQLVYHHSSDLVALVLDDLSIVVVDSVTQKVVRVLLGHTNRITALDFTPNGRWIISSALDNTVRTWDLPTGSCIDGILVPSTVTSLKMSPTGDTLATTHVNSVGIALWTNRAMFHPVSSRHVEESEFSNIMLPNTTNDTQTTIIDGAFDENTVDDNEITGVHNTVDQINEKLVTLGIGPRSKFNTLLHLDVIKQRNKPTEAPKKPENVPFFLELKGEKVGDRAIESEGKLDSNGTTEQSGAEAQSQLNFLRGDNRMTFENEFTKNLRLSSETKEYTEFLKYVHSLSPSQVDLEIRSLDITESVKEVSCFIEALTQGLENNNNFDLIQAYMSMLMKCHGDIIFDSSDEELKNALRSWENINESKKANMDSLVKYCSGVINFFHTV</sequence>
<dbReference type="InterPro" id="IPR015943">
    <property type="entry name" value="WD40/YVTN_repeat-like_dom_sf"/>
</dbReference>
<feature type="domain" description="WDR36/Utp21 C-terminal" evidence="5">
    <location>
        <begin position="718"/>
        <end position="933"/>
    </location>
</feature>
<evidence type="ECO:0000259" key="5">
    <source>
        <dbReference type="Pfam" id="PF04192"/>
    </source>
</evidence>
<keyword evidence="1 3" id="KW-0853">WD repeat</keyword>
<feature type="region of interest" description="Disordered" evidence="4">
    <location>
        <begin position="779"/>
        <end position="798"/>
    </location>
</feature>
<dbReference type="Gene3D" id="2.130.10.10">
    <property type="entry name" value="YVTN repeat-like/Quinoprotein amine dehydrogenase"/>
    <property type="match status" value="2"/>
</dbReference>
<evidence type="ECO:0000313" key="8">
    <source>
        <dbReference type="Proteomes" id="UP000094565"/>
    </source>
</evidence>
<evidence type="ECO:0000256" key="3">
    <source>
        <dbReference type="PROSITE-ProRule" id="PRU00221"/>
    </source>
</evidence>
<dbReference type="GO" id="GO:0032040">
    <property type="term" value="C:small-subunit processome"/>
    <property type="evidence" value="ECO:0007669"/>
    <property type="project" value="InterPro"/>
</dbReference>
<dbReference type="GO" id="GO:0034388">
    <property type="term" value="C:Pwp2p-containing subcomplex of 90S preribosome"/>
    <property type="evidence" value="ECO:0007669"/>
    <property type="project" value="TreeGrafter"/>
</dbReference>
<dbReference type="GO" id="GO:0006364">
    <property type="term" value="P:rRNA processing"/>
    <property type="evidence" value="ECO:0007669"/>
    <property type="project" value="InterPro"/>
</dbReference>
<dbReference type="InterPro" id="IPR011047">
    <property type="entry name" value="Quinoprotein_ADH-like_sf"/>
</dbReference>
<dbReference type="OrthoDB" id="10250769at2759"/>
<gene>
    <name evidence="7" type="primary">UTP21</name>
    <name evidence="7" type="ORF">ATY40_BA7501555</name>
</gene>
<dbReference type="EMBL" id="CP014584">
    <property type="protein sequence ID" value="ANZ74585.1"/>
    <property type="molecule type" value="Genomic_DNA"/>
</dbReference>
<dbReference type="InterPro" id="IPR059157">
    <property type="entry name" value="WDR36-Utp21_N"/>
</dbReference>
<organism evidence="7 8">
    <name type="scientific">Komagataella pastoris</name>
    <name type="common">Yeast</name>
    <name type="synonym">Pichia pastoris</name>
    <dbReference type="NCBI Taxonomy" id="4922"/>
    <lineage>
        <taxon>Eukaryota</taxon>
        <taxon>Fungi</taxon>
        <taxon>Dikarya</taxon>
        <taxon>Ascomycota</taxon>
        <taxon>Saccharomycotina</taxon>
        <taxon>Pichiomycetes</taxon>
        <taxon>Pichiales</taxon>
        <taxon>Pichiaceae</taxon>
        <taxon>Komagataella</taxon>
    </lineage>
</organism>
<dbReference type="Proteomes" id="UP000094565">
    <property type="component" value="Chromosome 1"/>
</dbReference>
<accession>A0A1B2J9P4</accession>
<keyword evidence="8" id="KW-1185">Reference proteome</keyword>
<evidence type="ECO:0000256" key="4">
    <source>
        <dbReference type="SAM" id="MobiDB-lite"/>
    </source>
</evidence>
<dbReference type="SMART" id="SM00320">
    <property type="entry name" value="WD40"/>
    <property type="match status" value="9"/>
</dbReference>
<dbReference type="Pfam" id="PF04192">
    <property type="entry name" value="Utp21"/>
    <property type="match status" value="1"/>
</dbReference>
<feature type="domain" description="WDR36/Utp21 N-terminal" evidence="6">
    <location>
        <begin position="53"/>
        <end position="330"/>
    </location>
</feature>
<dbReference type="SUPFAM" id="SSF50998">
    <property type="entry name" value="Quinoprotein alcohol dehydrogenase-like"/>
    <property type="match status" value="1"/>
</dbReference>
<dbReference type="AlphaFoldDB" id="A0A1B2J9P4"/>
<dbReference type="PROSITE" id="PS00678">
    <property type="entry name" value="WD_REPEATS_1"/>
    <property type="match status" value="1"/>
</dbReference>
<dbReference type="PROSITE" id="PS50082">
    <property type="entry name" value="WD_REPEATS_2"/>
    <property type="match status" value="1"/>
</dbReference>
<proteinExistence type="predicted"/>
<dbReference type="PANTHER" id="PTHR22840">
    <property type="entry name" value="WD REPEAT-CONTAINING PROTEIN 36"/>
    <property type="match status" value="1"/>
</dbReference>
<dbReference type="FunFam" id="2.130.10.10:FF:000410">
    <property type="entry name" value="U3 small nucleolar RNA-associated protein 21"/>
    <property type="match status" value="1"/>
</dbReference>
<feature type="compositionally biased region" description="Polar residues" evidence="4">
    <location>
        <begin position="784"/>
        <end position="798"/>
    </location>
</feature>
<dbReference type="InterPro" id="IPR036322">
    <property type="entry name" value="WD40_repeat_dom_sf"/>
</dbReference>
<keyword evidence="2" id="KW-0677">Repeat</keyword>